<gene>
    <name evidence="2" type="ORF">DFJ69_0542</name>
</gene>
<dbReference type="AlphaFoldDB" id="A0A3D9SL81"/>
<reference evidence="2 3" key="1">
    <citation type="submission" date="2018-08" db="EMBL/GenBank/DDBJ databases">
        <title>Sequencing the genomes of 1000 actinobacteria strains.</title>
        <authorList>
            <person name="Klenk H.-P."/>
        </authorList>
    </citation>
    <scope>NUCLEOTIDE SEQUENCE [LARGE SCALE GENOMIC DNA]</scope>
    <source>
        <strain evidence="2 3">DSM 43927</strain>
    </source>
</reference>
<comment type="caution">
    <text evidence="2">The sequence shown here is derived from an EMBL/GenBank/DDBJ whole genome shotgun (WGS) entry which is preliminary data.</text>
</comment>
<keyword evidence="3" id="KW-1185">Reference proteome</keyword>
<organism evidence="2 3">
    <name type="scientific">Thermomonospora umbrina</name>
    <dbReference type="NCBI Taxonomy" id="111806"/>
    <lineage>
        <taxon>Bacteria</taxon>
        <taxon>Bacillati</taxon>
        <taxon>Actinomycetota</taxon>
        <taxon>Actinomycetes</taxon>
        <taxon>Streptosporangiales</taxon>
        <taxon>Thermomonosporaceae</taxon>
        <taxon>Thermomonospora</taxon>
    </lineage>
</organism>
<evidence type="ECO:0000313" key="3">
    <source>
        <dbReference type="Proteomes" id="UP000256661"/>
    </source>
</evidence>
<feature type="compositionally biased region" description="Basic and acidic residues" evidence="1">
    <location>
        <begin position="326"/>
        <end position="336"/>
    </location>
</feature>
<evidence type="ECO:0000256" key="1">
    <source>
        <dbReference type="SAM" id="MobiDB-lite"/>
    </source>
</evidence>
<protein>
    <submittedName>
        <fullName evidence="2">Uncharacterized protein</fullName>
    </submittedName>
</protein>
<proteinExistence type="predicted"/>
<accession>A0A3D9SL81</accession>
<dbReference type="Proteomes" id="UP000256661">
    <property type="component" value="Unassembled WGS sequence"/>
</dbReference>
<name>A0A3D9SL81_9ACTN</name>
<sequence>MGGRAIPPELALRPLTTDHRTLPFPRVNDPRRPASPPIPASTATAVVGREGSSVRLRTRPRTPSLLNAPGPNGFGRTPPAGSSPDQDVAPPKNCARPEHRHGNAPPQRHNPTERRPTGSNTASAERRPTGTPPYRNAALPERRPTGTPPYRNAALPERRPTGTPPYRNAALPERRPTGTPPYRNAALPERRPTGTPPYRNAASARTRRDGSCRGGTRREHNPGRSVDPRYREPASEVKRVWLGAQGSCRRTPEPRSAGEAGEGPAAEHAWRPIPGGSGPGDAHGWAPPAQSPFRARRRSGPGRPVSPLRRDPPRSRAEARVSAVREATRPRGDAPT</sequence>
<feature type="compositionally biased region" description="Basic and acidic residues" evidence="1">
    <location>
        <begin position="308"/>
        <end position="319"/>
    </location>
</feature>
<evidence type="ECO:0000313" key="2">
    <source>
        <dbReference type="EMBL" id="REE95160.1"/>
    </source>
</evidence>
<feature type="compositionally biased region" description="Basic and acidic residues" evidence="1">
    <location>
        <begin position="206"/>
        <end position="239"/>
    </location>
</feature>
<feature type="compositionally biased region" description="Low complexity" evidence="1">
    <location>
        <begin position="254"/>
        <end position="267"/>
    </location>
</feature>
<dbReference type="EMBL" id="QTTT01000001">
    <property type="protein sequence ID" value="REE95160.1"/>
    <property type="molecule type" value="Genomic_DNA"/>
</dbReference>
<feature type="region of interest" description="Disordered" evidence="1">
    <location>
        <begin position="1"/>
        <end position="336"/>
    </location>
</feature>